<evidence type="ECO:0000313" key="1">
    <source>
        <dbReference type="EMBL" id="ARF09406.1"/>
    </source>
</evidence>
<accession>A0A1V0SCG9</accession>
<reference evidence="1" key="1">
    <citation type="journal article" date="2017" name="Science">
        <title>Giant viruses with an expanded complement of translation system components.</title>
        <authorList>
            <person name="Schulz F."/>
            <person name="Yutin N."/>
            <person name="Ivanova N.N."/>
            <person name="Ortega D.R."/>
            <person name="Lee T.K."/>
            <person name="Vierheilig J."/>
            <person name="Daims H."/>
            <person name="Horn M."/>
            <person name="Wagner M."/>
            <person name="Jensen G.J."/>
            <person name="Kyrpides N.C."/>
            <person name="Koonin E.V."/>
            <person name="Woyke T."/>
        </authorList>
    </citation>
    <scope>NUCLEOTIDE SEQUENCE</scope>
    <source>
        <strain evidence="1">ILV1</strain>
    </source>
</reference>
<sequence length="339" mass="38433">MKSIVSSKMKRGGSHGLSYDTFELKFKKDVSEQDREGYLKNIPDSLKNDQISYIDDLQGRKFWNGQDFADIDWLNCGKDNLEVPSDPNDDNDPKKFGDPTVYFGLASNKVIHEKILNAGLPLNRKTHNEYIDNDGKSTSSQGSYGIYGALSKGTAVGYLQDPGALFEFQFSNNLDDKLKVGLMPEAPIAHPARFKNVNDARDEVFDIILSNNTFKITPKSFKYDPNKKVWVSNIAKLVNKYKYINFNLTHEFCPSYELLDPSIDHEKLKQVMDETGGLVLKEKAVEALKQADGDVGRALDILYGLDGGSRKKYDNSNRYYMKYIKYKAKYLKLKSTLGH</sequence>
<evidence type="ECO:0008006" key="2">
    <source>
        <dbReference type="Google" id="ProtNLM"/>
    </source>
</evidence>
<dbReference type="EMBL" id="KY684085">
    <property type="protein sequence ID" value="ARF09406.1"/>
    <property type="molecule type" value="Genomic_DNA"/>
</dbReference>
<gene>
    <name evidence="1" type="ORF">Indivirus_1_29</name>
</gene>
<proteinExistence type="predicted"/>
<organism evidence="1">
    <name type="scientific">Indivirus ILV1</name>
    <dbReference type="NCBI Taxonomy" id="1977633"/>
    <lineage>
        <taxon>Viruses</taxon>
        <taxon>Varidnaviria</taxon>
        <taxon>Bamfordvirae</taxon>
        <taxon>Nucleocytoviricota</taxon>
        <taxon>Megaviricetes</taxon>
        <taxon>Imitervirales</taxon>
        <taxon>Mimiviridae</taxon>
        <taxon>Klosneuvirinae</taxon>
        <taxon>Indivirus</taxon>
    </lineage>
</organism>
<protein>
    <recommendedName>
        <fullName evidence="2">UBA domain-containing protein</fullName>
    </recommendedName>
</protein>
<name>A0A1V0SCG9_9VIRU</name>